<keyword evidence="1" id="KW-0175">Coiled coil</keyword>
<evidence type="ECO:0000313" key="3">
    <source>
        <dbReference type="Proteomes" id="UP000007110"/>
    </source>
</evidence>
<evidence type="ECO:0000256" key="1">
    <source>
        <dbReference type="SAM" id="Coils"/>
    </source>
</evidence>
<protein>
    <submittedName>
        <fullName evidence="2">Uncharacterized protein</fullName>
    </submittedName>
</protein>
<sequence length="234" mass="27118">MGDFIGVRCNDVGLTASNIIPRLSHVTLTKGMILELRLVMNSVLLKSIAVKLECKPTSLWSAMVRVNKKHMRLNKSAKQAFRESVFKPPKTIITSEEKIRDLERKLADSEKKRVEQKRQADRKLQDLCSTIEEVGKPKDWIKNVKRLCNSRLRWRKKFWFLNSSYTHLKSIHRRALNRCKMLKSKIDPQNSRNPVQSPNNDYINGLHCYINDLEEQVGKLTEATKTRQGKESSS</sequence>
<dbReference type="KEGG" id="spu:115921655"/>
<accession>A0A7M7NER3</accession>
<reference evidence="3" key="1">
    <citation type="submission" date="2015-02" db="EMBL/GenBank/DDBJ databases">
        <title>Genome sequencing for Strongylocentrotus purpuratus.</title>
        <authorList>
            <person name="Murali S."/>
            <person name="Liu Y."/>
            <person name="Vee V."/>
            <person name="English A."/>
            <person name="Wang M."/>
            <person name="Skinner E."/>
            <person name="Han Y."/>
            <person name="Muzny D.M."/>
            <person name="Worley K.C."/>
            <person name="Gibbs R.A."/>
        </authorList>
    </citation>
    <scope>NUCLEOTIDE SEQUENCE</scope>
</reference>
<name>A0A7M7NER3_STRPU</name>
<evidence type="ECO:0000313" key="2">
    <source>
        <dbReference type="EnsemblMetazoa" id="XP_030835260"/>
    </source>
</evidence>
<dbReference type="GeneID" id="115921655"/>
<dbReference type="AlphaFoldDB" id="A0A7M7NER3"/>
<feature type="coiled-coil region" evidence="1">
    <location>
        <begin position="92"/>
        <end position="119"/>
    </location>
</feature>
<reference evidence="2" key="2">
    <citation type="submission" date="2021-01" db="UniProtKB">
        <authorList>
            <consortium name="EnsemblMetazoa"/>
        </authorList>
    </citation>
    <scope>IDENTIFICATION</scope>
</reference>
<proteinExistence type="predicted"/>
<keyword evidence="3" id="KW-1185">Reference proteome</keyword>
<dbReference type="InParanoid" id="A0A7M7NER3"/>
<dbReference type="RefSeq" id="XP_030835260.1">
    <property type="nucleotide sequence ID" value="XM_030979400.1"/>
</dbReference>
<organism evidence="2 3">
    <name type="scientific">Strongylocentrotus purpuratus</name>
    <name type="common">Purple sea urchin</name>
    <dbReference type="NCBI Taxonomy" id="7668"/>
    <lineage>
        <taxon>Eukaryota</taxon>
        <taxon>Metazoa</taxon>
        <taxon>Echinodermata</taxon>
        <taxon>Eleutherozoa</taxon>
        <taxon>Echinozoa</taxon>
        <taxon>Echinoidea</taxon>
        <taxon>Euechinoidea</taxon>
        <taxon>Echinacea</taxon>
        <taxon>Camarodonta</taxon>
        <taxon>Echinidea</taxon>
        <taxon>Strongylocentrotidae</taxon>
        <taxon>Strongylocentrotus</taxon>
    </lineage>
</organism>
<dbReference type="EnsemblMetazoa" id="XM_030979400">
    <property type="protein sequence ID" value="XP_030835260"/>
    <property type="gene ID" value="LOC115921655"/>
</dbReference>
<dbReference type="Proteomes" id="UP000007110">
    <property type="component" value="Unassembled WGS sequence"/>
</dbReference>